<dbReference type="Proteomes" id="UP000067689">
    <property type="component" value="Chromosome"/>
</dbReference>
<accession>A0A0U3TDE5</accession>
<gene>
    <name evidence="2" type="ORF">AERYTH_02120</name>
</gene>
<keyword evidence="1" id="KW-0472">Membrane</keyword>
<dbReference type="Pfam" id="PF19136">
    <property type="entry name" value="DUF5819"/>
    <property type="match status" value="1"/>
</dbReference>
<dbReference type="AlphaFoldDB" id="A0A0U3TDE5"/>
<dbReference type="EMBL" id="CP011502">
    <property type="protein sequence ID" value="ALX03575.1"/>
    <property type="molecule type" value="Genomic_DNA"/>
</dbReference>
<evidence type="ECO:0000313" key="3">
    <source>
        <dbReference type="Proteomes" id="UP000067689"/>
    </source>
</evidence>
<protein>
    <submittedName>
        <fullName evidence="2">Uncharacterized protein</fullName>
    </submittedName>
</protein>
<dbReference type="OrthoDB" id="9342777at2"/>
<feature type="transmembrane region" description="Helical" evidence="1">
    <location>
        <begin position="20"/>
        <end position="39"/>
    </location>
</feature>
<dbReference type="RefSeq" id="WP_067854032.1">
    <property type="nucleotide sequence ID" value="NZ_CP011502.1"/>
</dbReference>
<sequence length="247" mass="27360">MTSDPQQPARPLPRGVRRVLVAVAVAAVAHTMVVALWILPDNLVTEQVSGRWLDAYIEPFFEQSWSVFAPIPKRGTIDLEVRGRDGDGWTSPWVSLTAPERDQIRYSLAPSRSALLTQTLAGSLNGAYGALSDDQRDVVSQHETARTLRKALFAADGEPAAARRYLRTDGVLEQLASVAAQTLWDGKATQVELRTVRRQVVEYGTAQDGRRTVTFRPVRYGWRNVVSVPQPDRGVLQDHLARVGVRP</sequence>
<evidence type="ECO:0000256" key="1">
    <source>
        <dbReference type="SAM" id="Phobius"/>
    </source>
</evidence>
<reference evidence="2 3" key="1">
    <citation type="journal article" date="1991" name="Int. J. Syst. Bacteriol.">
        <title>Description of the erythromycin-producing bacterium Arthrobacter sp. strain NRRL B-3381 as Aeromicrobium erythreum gen. nov., sp. nov.</title>
        <authorList>
            <person name="Miller E.S."/>
            <person name="Woese C.R."/>
            <person name="Brenner S."/>
        </authorList>
    </citation>
    <scope>NUCLEOTIDE SEQUENCE [LARGE SCALE GENOMIC DNA]</scope>
    <source>
        <strain evidence="2 3">AR18</strain>
    </source>
</reference>
<dbReference type="KEGG" id="aer:AERYTH_02120"/>
<name>A0A0U3TDE5_9ACTN</name>
<keyword evidence="1" id="KW-1133">Transmembrane helix</keyword>
<keyword evidence="3" id="KW-1185">Reference proteome</keyword>
<dbReference type="InterPro" id="IPR043857">
    <property type="entry name" value="DUF5819"/>
</dbReference>
<keyword evidence="1" id="KW-0812">Transmembrane</keyword>
<proteinExistence type="predicted"/>
<evidence type="ECO:0000313" key="2">
    <source>
        <dbReference type="EMBL" id="ALX03575.1"/>
    </source>
</evidence>
<organism evidence="2 3">
    <name type="scientific">Aeromicrobium erythreum</name>
    <dbReference type="NCBI Taxonomy" id="2041"/>
    <lineage>
        <taxon>Bacteria</taxon>
        <taxon>Bacillati</taxon>
        <taxon>Actinomycetota</taxon>
        <taxon>Actinomycetes</taxon>
        <taxon>Propionibacteriales</taxon>
        <taxon>Nocardioidaceae</taxon>
        <taxon>Aeromicrobium</taxon>
    </lineage>
</organism>
<dbReference type="PATRIC" id="fig|2041.4.peg.451"/>